<name>A0ABN3RS92_9ACTN</name>
<gene>
    <name evidence="1" type="ORF">GCM10010307_70470</name>
</gene>
<proteinExistence type="predicted"/>
<dbReference type="RefSeq" id="WP_344395338.1">
    <property type="nucleotide sequence ID" value="NZ_BAAASJ010000113.1"/>
</dbReference>
<dbReference type="EMBL" id="BAAASJ010000113">
    <property type="protein sequence ID" value="GAA2656653.1"/>
    <property type="molecule type" value="Genomic_DNA"/>
</dbReference>
<accession>A0ABN3RS92</accession>
<sequence length="65" mass="6781">MTVPQCVNAPDGGWTHGAKTWNRVVVIVTITVIVTACAGLSPEWVTAAATLLTVCGTVSAMPEQR</sequence>
<dbReference type="Proteomes" id="UP001500151">
    <property type="component" value="Unassembled WGS sequence"/>
</dbReference>
<reference evidence="1 2" key="1">
    <citation type="journal article" date="2019" name="Int. J. Syst. Evol. Microbiol.">
        <title>The Global Catalogue of Microorganisms (GCM) 10K type strain sequencing project: providing services to taxonomists for standard genome sequencing and annotation.</title>
        <authorList>
            <consortium name="The Broad Institute Genomics Platform"/>
            <consortium name="The Broad Institute Genome Sequencing Center for Infectious Disease"/>
            <person name="Wu L."/>
            <person name="Ma J."/>
        </authorList>
    </citation>
    <scope>NUCLEOTIDE SEQUENCE [LARGE SCALE GENOMIC DNA]</scope>
    <source>
        <strain evidence="1 2">JCM 4524</strain>
    </source>
</reference>
<keyword evidence="2" id="KW-1185">Reference proteome</keyword>
<evidence type="ECO:0000313" key="2">
    <source>
        <dbReference type="Proteomes" id="UP001500151"/>
    </source>
</evidence>
<organism evidence="1 2">
    <name type="scientific">Streptomyces vastus</name>
    <dbReference type="NCBI Taxonomy" id="285451"/>
    <lineage>
        <taxon>Bacteria</taxon>
        <taxon>Bacillati</taxon>
        <taxon>Actinomycetota</taxon>
        <taxon>Actinomycetes</taxon>
        <taxon>Kitasatosporales</taxon>
        <taxon>Streptomycetaceae</taxon>
        <taxon>Streptomyces</taxon>
    </lineage>
</organism>
<comment type="caution">
    <text evidence="1">The sequence shown here is derived from an EMBL/GenBank/DDBJ whole genome shotgun (WGS) entry which is preliminary data.</text>
</comment>
<evidence type="ECO:0000313" key="1">
    <source>
        <dbReference type="EMBL" id="GAA2656653.1"/>
    </source>
</evidence>
<protein>
    <submittedName>
        <fullName evidence="1">Uncharacterized protein</fullName>
    </submittedName>
</protein>